<dbReference type="EMBL" id="JACSGT010000001">
    <property type="protein sequence ID" value="MCF2219894.1"/>
    <property type="molecule type" value="Genomic_DNA"/>
</dbReference>
<name>A0ABS9C6U3_9FLAO</name>
<comment type="caution">
    <text evidence="1">The sequence shown here is derived from an EMBL/GenBank/DDBJ whole genome shotgun (WGS) entry which is preliminary data.</text>
</comment>
<dbReference type="Proteomes" id="UP001430374">
    <property type="component" value="Unassembled WGS sequence"/>
</dbReference>
<reference evidence="1" key="1">
    <citation type="submission" date="2021-08" db="EMBL/GenBank/DDBJ databases">
        <title>Complete genome sequence of Chryseobacterium sp strain PS-8.</title>
        <authorList>
            <person name="Das S.K."/>
        </authorList>
    </citation>
    <scope>NUCLEOTIDE SEQUENCE</scope>
    <source>
        <strain evidence="1">PS-8</strain>
    </source>
</reference>
<proteinExistence type="predicted"/>
<dbReference type="RefSeq" id="WP_235131422.1">
    <property type="nucleotide sequence ID" value="NZ_JACSGT010000001.1"/>
</dbReference>
<organism evidence="1 2">
    <name type="scientific">Chryseobacterium indicum</name>
    <dbReference type="NCBI Taxonomy" id="2766954"/>
    <lineage>
        <taxon>Bacteria</taxon>
        <taxon>Pseudomonadati</taxon>
        <taxon>Bacteroidota</taxon>
        <taxon>Flavobacteriia</taxon>
        <taxon>Flavobacteriales</taxon>
        <taxon>Weeksellaceae</taxon>
        <taxon>Chryseobacterium group</taxon>
        <taxon>Chryseobacterium</taxon>
    </lineage>
</organism>
<sequence length="113" mass="13134">MDNIDMFNSTELLDVIENNFKEKGIDGIKDFIINKFQIGTIIHFEIPNNSIYKISNRAIYKLDKFGNLTSEAFLEKLDSQPMETIIKVIALPYLFPPFQIELYGIKYENHDAL</sequence>
<evidence type="ECO:0000313" key="1">
    <source>
        <dbReference type="EMBL" id="MCF2219894.1"/>
    </source>
</evidence>
<evidence type="ECO:0000313" key="2">
    <source>
        <dbReference type="Proteomes" id="UP001430374"/>
    </source>
</evidence>
<keyword evidence="2" id="KW-1185">Reference proteome</keyword>
<accession>A0ABS9C6U3</accession>
<gene>
    <name evidence="1" type="ORF">H9Q08_11295</name>
</gene>
<protein>
    <submittedName>
        <fullName evidence="1">Uncharacterized protein</fullName>
    </submittedName>
</protein>